<dbReference type="RefSeq" id="WP_097329053.1">
    <property type="nucleotide sequence ID" value="NZ_OBDY01000049.1"/>
</dbReference>
<dbReference type="AlphaFoldDB" id="A0A285KPK7"/>
<evidence type="ECO:0000259" key="1">
    <source>
        <dbReference type="PROSITE" id="PS51746"/>
    </source>
</evidence>
<dbReference type="EMBL" id="OBDY01000049">
    <property type="protein sequence ID" value="SNY73797.1"/>
    <property type="molecule type" value="Genomic_DNA"/>
</dbReference>
<dbReference type="PROSITE" id="PS51746">
    <property type="entry name" value="PPM_2"/>
    <property type="match status" value="1"/>
</dbReference>
<accession>A0A285KPK7</accession>
<dbReference type="SUPFAM" id="SSF81606">
    <property type="entry name" value="PP2C-like"/>
    <property type="match status" value="1"/>
</dbReference>
<organism evidence="2 3">
    <name type="scientific">Paractinoplanes atraurantiacus</name>
    <dbReference type="NCBI Taxonomy" id="1036182"/>
    <lineage>
        <taxon>Bacteria</taxon>
        <taxon>Bacillati</taxon>
        <taxon>Actinomycetota</taxon>
        <taxon>Actinomycetes</taxon>
        <taxon>Micromonosporales</taxon>
        <taxon>Micromonosporaceae</taxon>
        <taxon>Paractinoplanes</taxon>
    </lineage>
</organism>
<reference evidence="2 3" key="1">
    <citation type="submission" date="2017-09" db="EMBL/GenBank/DDBJ databases">
        <authorList>
            <person name="Ehlers B."/>
            <person name="Leendertz F.H."/>
        </authorList>
    </citation>
    <scope>NUCLEOTIDE SEQUENCE [LARGE SCALE GENOMIC DNA]</scope>
    <source>
        <strain evidence="2 3">CGMCC 4.6857</strain>
    </source>
</reference>
<dbReference type="Gene3D" id="3.60.40.10">
    <property type="entry name" value="PPM-type phosphatase domain"/>
    <property type="match status" value="1"/>
</dbReference>
<dbReference type="SMART" id="SM00331">
    <property type="entry name" value="PP2C_SIG"/>
    <property type="match status" value="1"/>
</dbReference>
<proteinExistence type="predicted"/>
<dbReference type="InterPro" id="IPR036457">
    <property type="entry name" value="PPM-type-like_dom_sf"/>
</dbReference>
<dbReference type="Proteomes" id="UP000219612">
    <property type="component" value="Unassembled WGS sequence"/>
</dbReference>
<protein>
    <submittedName>
        <fullName evidence="2">Serine/threonine protein phosphatase PrpC</fullName>
    </submittedName>
</protein>
<dbReference type="OrthoDB" id="9801841at2"/>
<name>A0A285KPK7_9ACTN</name>
<feature type="domain" description="PPM-type phosphatase" evidence="1">
    <location>
        <begin position="16"/>
        <end position="249"/>
    </location>
</feature>
<sequence length="253" mass="26480">MEITKVAWTVTGRRLTAAAGSVVGDRYTENYDVLHLDPGDPLAVVADGMGDGPGSTVAGNTAVEVFVRSLGEPVLAPEPAALRAAVTQAQDAVRSAGSNLPELTGSTLTAFAAADSPDADAWIVQLGDSRAYRLRDGLLDLLTIDHTIAWVGILNGWFAADSDEAAAARYRLTRYAGHPDAPEPDLLNVTLHPGDVYLLCTDGVSDQLTYERLTRILATDDPAAAVATLLDDTLSAGGADNATAVVIRVERTV</sequence>
<evidence type="ECO:0000313" key="3">
    <source>
        <dbReference type="Proteomes" id="UP000219612"/>
    </source>
</evidence>
<dbReference type="InterPro" id="IPR001932">
    <property type="entry name" value="PPM-type_phosphatase-like_dom"/>
</dbReference>
<gene>
    <name evidence="2" type="ORF">SAMN05421748_1496</name>
</gene>
<keyword evidence="3" id="KW-1185">Reference proteome</keyword>
<evidence type="ECO:0000313" key="2">
    <source>
        <dbReference type="EMBL" id="SNY73797.1"/>
    </source>
</evidence>
<dbReference type="SMART" id="SM00332">
    <property type="entry name" value="PP2Cc"/>
    <property type="match status" value="1"/>
</dbReference>
<dbReference type="Pfam" id="PF13672">
    <property type="entry name" value="PP2C_2"/>
    <property type="match status" value="1"/>
</dbReference>